<keyword evidence="1" id="KW-0732">Signal</keyword>
<evidence type="ECO:0000256" key="1">
    <source>
        <dbReference type="SAM" id="SignalP"/>
    </source>
</evidence>
<accession>A0A1B7NRT7</accession>
<evidence type="ECO:0000313" key="3">
    <source>
        <dbReference type="Proteomes" id="UP000091918"/>
    </source>
</evidence>
<proteinExistence type="predicted"/>
<dbReference type="AlphaFoldDB" id="A0A1B7NRT7"/>
<reference evidence="2 3" key="1">
    <citation type="submission" date="2015-07" db="EMBL/GenBank/DDBJ databases">
        <title>Emmonsia species relationships and genome sequence.</title>
        <authorList>
            <person name="Cuomo C.A."/>
            <person name="Schwartz I.S."/>
            <person name="Kenyon C."/>
            <person name="de Hoog G.S."/>
            <person name="Govender N.P."/>
            <person name="Botha A."/>
            <person name="Moreno L."/>
            <person name="de Vries M."/>
            <person name="Munoz J.F."/>
            <person name="Stielow J.B."/>
        </authorList>
    </citation>
    <scope>NUCLEOTIDE SEQUENCE [LARGE SCALE GENOMIC DNA]</scope>
    <source>
        <strain evidence="2 3">CBS 136260</strain>
    </source>
</reference>
<feature type="signal peptide" evidence="1">
    <location>
        <begin position="1"/>
        <end position="21"/>
    </location>
</feature>
<evidence type="ECO:0000313" key="2">
    <source>
        <dbReference type="EMBL" id="OAX79494.1"/>
    </source>
</evidence>
<keyword evidence="3" id="KW-1185">Reference proteome</keyword>
<dbReference type="Proteomes" id="UP000091918">
    <property type="component" value="Unassembled WGS sequence"/>
</dbReference>
<feature type="chain" id="PRO_5008598177" evidence="1">
    <location>
        <begin position="22"/>
        <end position="195"/>
    </location>
</feature>
<comment type="caution">
    <text evidence="2">The sequence shown here is derived from an EMBL/GenBank/DDBJ whole genome shotgun (WGS) entry which is preliminary data.</text>
</comment>
<dbReference type="EMBL" id="LGUA01000999">
    <property type="protein sequence ID" value="OAX79494.1"/>
    <property type="molecule type" value="Genomic_DNA"/>
</dbReference>
<dbReference type="OrthoDB" id="5302763at2759"/>
<protein>
    <submittedName>
        <fullName evidence="2">Uncharacterized protein</fullName>
    </submittedName>
</protein>
<organism evidence="2 3">
    <name type="scientific">Emergomyces africanus</name>
    <dbReference type="NCBI Taxonomy" id="1955775"/>
    <lineage>
        <taxon>Eukaryota</taxon>
        <taxon>Fungi</taxon>
        <taxon>Dikarya</taxon>
        <taxon>Ascomycota</taxon>
        <taxon>Pezizomycotina</taxon>
        <taxon>Eurotiomycetes</taxon>
        <taxon>Eurotiomycetidae</taxon>
        <taxon>Onygenales</taxon>
        <taxon>Ajellomycetaceae</taxon>
        <taxon>Emergomyces</taxon>
    </lineage>
</organism>
<sequence length="195" mass="21322">MKSFLTFSSFVLALLSPLSSAAPVLNEHPEIGPFTLRAITPRGATPVINGKLQIVRDVVVVGSTKYATDFTAYIHPSPKGKMRIKGNKDKFFFLDPVSGRPTPGYHDLKFDHSVAAPYSFNGFFATGAGCGAHCGGPQVVYDQTPHDDEYKGNWFAYPRDNSVGENGYSIHWVAGDEVPKGHSLVYLMRDSVPQE</sequence>
<gene>
    <name evidence="2" type="ORF">ACJ72_06182</name>
</gene>
<name>A0A1B7NRT7_9EURO</name>